<feature type="compositionally biased region" description="Polar residues" evidence="1">
    <location>
        <begin position="10"/>
        <end position="19"/>
    </location>
</feature>
<evidence type="ECO:0000313" key="2">
    <source>
        <dbReference type="EMBL" id="MBX39797.1"/>
    </source>
</evidence>
<dbReference type="EMBL" id="GGEC01059313">
    <property type="protein sequence ID" value="MBX39797.1"/>
    <property type="molecule type" value="Transcribed_RNA"/>
</dbReference>
<feature type="region of interest" description="Disordered" evidence="1">
    <location>
        <begin position="1"/>
        <end position="27"/>
    </location>
</feature>
<accession>A0A2P2NBE4</accession>
<name>A0A2P2NBE4_RHIMU</name>
<reference evidence="2" key="1">
    <citation type="submission" date="2018-02" db="EMBL/GenBank/DDBJ databases">
        <title>Rhizophora mucronata_Transcriptome.</title>
        <authorList>
            <person name="Meera S.P."/>
            <person name="Sreeshan A."/>
            <person name="Augustine A."/>
        </authorList>
    </citation>
    <scope>NUCLEOTIDE SEQUENCE</scope>
    <source>
        <tissue evidence="2">Leaf</tissue>
    </source>
</reference>
<evidence type="ECO:0000256" key="1">
    <source>
        <dbReference type="SAM" id="MobiDB-lite"/>
    </source>
</evidence>
<organism evidence="2">
    <name type="scientific">Rhizophora mucronata</name>
    <name type="common">Asiatic mangrove</name>
    <dbReference type="NCBI Taxonomy" id="61149"/>
    <lineage>
        <taxon>Eukaryota</taxon>
        <taxon>Viridiplantae</taxon>
        <taxon>Streptophyta</taxon>
        <taxon>Embryophyta</taxon>
        <taxon>Tracheophyta</taxon>
        <taxon>Spermatophyta</taxon>
        <taxon>Magnoliopsida</taxon>
        <taxon>eudicotyledons</taxon>
        <taxon>Gunneridae</taxon>
        <taxon>Pentapetalae</taxon>
        <taxon>rosids</taxon>
        <taxon>fabids</taxon>
        <taxon>Malpighiales</taxon>
        <taxon>Rhizophoraceae</taxon>
        <taxon>Rhizophora</taxon>
    </lineage>
</organism>
<dbReference type="AlphaFoldDB" id="A0A2P2NBE4"/>
<protein>
    <submittedName>
        <fullName evidence="2">Uncharacterized protein</fullName>
    </submittedName>
</protein>
<proteinExistence type="predicted"/>
<sequence>MKMPKEIHVNSKSNQSSQLYAHPNKPQ</sequence>